<sequence>MTLPALQSHNAIAVLSAADKLPPLSQVVFAVSLRVMTWEMRSRTRRALAKLSARELADIGLSPATAQREAQRRFWQI</sequence>
<dbReference type="InterPro" id="IPR009506">
    <property type="entry name" value="YjiS-like"/>
</dbReference>
<reference evidence="2 3" key="1">
    <citation type="submission" date="2017-05" db="EMBL/GenBank/DDBJ databases">
        <authorList>
            <person name="Song R."/>
            <person name="Chenine A.L."/>
            <person name="Ruprecht R.M."/>
        </authorList>
    </citation>
    <scope>NUCLEOTIDE SEQUENCE [LARGE SCALE GENOMIC DNA]</scope>
    <source>
        <strain evidence="2 3">CECT 8899</strain>
    </source>
</reference>
<feature type="domain" description="YjiS-like" evidence="1">
    <location>
        <begin position="36"/>
        <end position="64"/>
    </location>
</feature>
<dbReference type="Pfam" id="PF06568">
    <property type="entry name" value="YjiS-like"/>
    <property type="match status" value="1"/>
</dbReference>
<protein>
    <recommendedName>
        <fullName evidence="1">YjiS-like domain-containing protein</fullName>
    </recommendedName>
</protein>
<keyword evidence="3" id="KW-1185">Reference proteome</keyword>
<dbReference type="AlphaFoldDB" id="A0A238LCM9"/>
<evidence type="ECO:0000313" key="3">
    <source>
        <dbReference type="Proteomes" id="UP000201613"/>
    </source>
</evidence>
<accession>A0A238LCM9</accession>
<dbReference type="RefSeq" id="WP_093991551.1">
    <property type="nucleotide sequence ID" value="NZ_FXZK01000002.1"/>
</dbReference>
<gene>
    <name evidence="2" type="ORF">LOM8899_01477</name>
</gene>
<dbReference type="OrthoDB" id="8005167at2"/>
<dbReference type="Proteomes" id="UP000201613">
    <property type="component" value="Unassembled WGS sequence"/>
</dbReference>
<name>A0A238LCM9_9RHOB</name>
<proteinExistence type="predicted"/>
<evidence type="ECO:0000313" key="2">
    <source>
        <dbReference type="EMBL" id="SMY07342.1"/>
    </source>
</evidence>
<dbReference type="EMBL" id="FXZK01000002">
    <property type="protein sequence ID" value="SMY07342.1"/>
    <property type="molecule type" value="Genomic_DNA"/>
</dbReference>
<organism evidence="2 3">
    <name type="scientific">Flavimaricola marinus</name>
    <dbReference type="NCBI Taxonomy" id="1819565"/>
    <lineage>
        <taxon>Bacteria</taxon>
        <taxon>Pseudomonadati</taxon>
        <taxon>Pseudomonadota</taxon>
        <taxon>Alphaproteobacteria</taxon>
        <taxon>Rhodobacterales</taxon>
        <taxon>Paracoccaceae</taxon>
        <taxon>Flavimaricola</taxon>
    </lineage>
</organism>
<evidence type="ECO:0000259" key="1">
    <source>
        <dbReference type="Pfam" id="PF06568"/>
    </source>
</evidence>